<dbReference type="PIRSF" id="PIRSF037434">
    <property type="entry name" value="STHK_ChrS"/>
    <property type="match status" value="1"/>
</dbReference>
<keyword evidence="11" id="KW-0408">Iron</keyword>
<evidence type="ECO:0000256" key="17">
    <source>
        <dbReference type="SAM" id="Phobius"/>
    </source>
</evidence>
<dbReference type="SMART" id="SM00387">
    <property type="entry name" value="HATPase_c"/>
    <property type="match status" value="1"/>
</dbReference>
<dbReference type="Proteomes" id="UP000661894">
    <property type="component" value="Unassembled WGS sequence"/>
</dbReference>
<feature type="transmembrane region" description="Helical" evidence="17">
    <location>
        <begin position="87"/>
        <end position="105"/>
    </location>
</feature>
<evidence type="ECO:0000256" key="8">
    <source>
        <dbReference type="ARBA" id="ARBA00022679"/>
    </source>
</evidence>
<keyword evidence="20" id="KW-1185">Reference proteome</keyword>
<evidence type="ECO:0000259" key="18">
    <source>
        <dbReference type="PROSITE" id="PS50109"/>
    </source>
</evidence>
<dbReference type="InterPro" id="IPR017205">
    <property type="entry name" value="Sig_transdc_His_kinase_ChrS"/>
</dbReference>
<dbReference type="Gene3D" id="1.20.5.1930">
    <property type="match status" value="1"/>
</dbReference>
<evidence type="ECO:0000256" key="7">
    <source>
        <dbReference type="ARBA" id="ARBA00022490"/>
    </source>
</evidence>
<evidence type="ECO:0000313" key="19">
    <source>
        <dbReference type="EMBL" id="MBD8061452.1"/>
    </source>
</evidence>
<keyword evidence="16" id="KW-0175">Coiled coil</keyword>
<dbReference type="Gene3D" id="3.30.565.10">
    <property type="entry name" value="Histidine kinase-like ATPase, C-terminal domain"/>
    <property type="match status" value="1"/>
</dbReference>
<keyword evidence="17" id="KW-0472">Membrane</keyword>
<evidence type="ECO:0000256" key="11">
    <source>
        <dbReference type="ARBA" id="ARBA00023004"/>
    </source>
</evidence>
<dbReference type="CDD" id="cd16917">
    <property type="entry name" value="HATPase_UhpB-NarQ-NarX-like"/>
    <property type="match status" value="1"/>
</dbReference>
<dbReference type="InterPro" id="IPR050482">
    <property type="entry name" value="Sensor_HK_TwoCompSys"/>
</dbReference>
<evidence type="ECO:0000256" key="9">
    <source>
        <dbReference type="ARBA" id="ARBA00022723"/>
    </source>
</evidence>
<gene>
    <name evidence="19" type="ORF">H9624_03835</name>
</gene>
<dbReference type="InterPro" id="IPR003594">
    <property type="entry name" value="HATPase_dom"/>
</dbReference>
<evidence type="ECO:0000256" key="14">
    <source>
        <dbReference type="ARBA" id="ARBA00024827"/>
    </source>
</evidence>
<dbReference type="Pfam" id="PF02518">
    <property type="entry name" value="HATPase_c"/>
    <property type="match status" value="1"/>
</dbReference>
<dbReference type="SUPFAM" id="SSF55874">
    <property type="entry name" value="ATPase domain of HSP90 chaperone/DNA topoisomerase II/histidine kinase"/>
    <property type="match status" value="1"/>
</dbReference>
<feature type="coiled-coil region" evidence="16">
    <location>
        <begin position="144"/>
        <end position="171"/>
    </location>
</feature>
<keyword evidence="12" id="KW-0902">Two-component regulatory system</keyword>
<comment type="catalytic activity">
    <reaction evidence="1">
        <text>ATP + protein L-histidine = ADP + protein N-phospho-L-histidine.</text>
        <dbReference type="EC" id="2.7.13.3"/>
    </reaction>
</comment>
<evidence type="ECO:0000256" key="15">
    <source>
        <dbReference type="ARBA" id="ARBA00030800"/>
    </source>
</evidence>
<dbReference type="GO" id="GO:0016301">
    <property type="term" value="F:kinase activity"/>
    <property type="evidence" value="ECO:0007669"/>
    <property type="project" value="UniProtKB-KW"/>
</dbReference>
<sequence>MLGLTVLRAVTRQSDVPSVGAVVTSASVMAAVYGVGSLVPRVRRSPRVAALWLAAVAVCWLVLLTISADAVWLAFPLFFLQLHLLPLRPGLLAVAATTVAAVAGFGWHQHTLTAPMVVGPVLGAAVAVATVLGYQALYRESDARRRLILELTETRAELAAAERAAGMLTERERLAREIHDTLAQGLSSIQLLLRAAERALPDRPAVAAGHVVRAREAAMDNLAEARRFVRDETPPGLDAGALPAALERLAAATTEAGVPTAIAAAALDQLPTSHEVALLRVAQSALANVVQHAAATRARLRLDVVGHEVRLEVADDGVGFDAQDDHRAADGGFGLMTMRARAEALHGTLTVESEPGRGTVVAVRLPLTREEVAP</sequence>
<evidence type="ECO:0000256" key="12">
    <source>
        <dbReference type="ARBA" id="ARBA00023012"/>
    </source>
</evidence>
<evidence type="ECO:0000256" key="16">
    <source>
        <dbReference type="SAM" id="Coils"/>
    </source>
</evidence>
<accession>A0ABR8YZE1</accession>
<evidence type="ECO:0000256" key="1">
    <source>
        <dbReference type="ARBA" id="ARBA00000085"/>
    </source>
</evidence>
<feature type="domain" description="Histidine kinase" evidence="18">
    <location>
        <begin position="278"/>
        <end position="369"/>
    </location>
</feature>
<evidence type="ECO:0000256" key="3">
    <source>
        <dbReference type="ARBA" id="ARBA00004496"/>
    </source>
</evidence>
<dbReference type="InterPro" id="IPR036890">
    <property type="entry name" value="HATPase_C_sf"/>
</dbReference>
<feature type="transmembrane region" description="Helical" evidence="17">
    <location>
        <begin position="117"/>
        <end position="137"/>
    </location>
</feature>
<dbReference type="EMBL" id="JACSPO010000001">
    <property type="protein sequence ID" value="MBD8061452.1"/>
    <property type="molecule type" value="Genomic_DNA"/>
</dbReference>
<dbReference type="PANTHER" id="PTHR24421">
    <property type="entry name" value="NITRATE/NITRITE SENSOR PROTEIN NARX-RELATED"/>
    <property type="match status" value="1"/>
</dbReference>
<comment type="subcellular location">
    <subcellularLocation>
        <location evidence="3">Cytoplasm</location>
    </subcellularLocation>
</comment>
<keyword evidence="13" id="KW-0411">Iron-sulfur</keyword>
<dbReference type="PROSITE" id="PS50109">
    <property type="entry name" value="HIS_KIN"/>
    <property type="match status" value="1"/>
</dbReference>
<comment type="function">
    <text evidence="14">Member of the two-component regulatory system NreB/NreC involved in the control of dissimilatory nitrate/nitrite reduction in response to oxygen. NreB functions as a direct oxygen sensor histidine kinase which is autophosphorylated, in the absence of oxygen, probably at the conserved histidine residue, and transfers its phosphate group probably to a conserved aspartate residue of NreC. NreB/NreC activates the expression of the nitrate (narGHJI) and nitrite (nir) reductase operons, as well as the putative nitrate transporter gene narT.</text>
</comment>
<keyword evidence="17" id="KW-1133">Transmembrane helix</keyword>
<evidence type="ECO:0000256" key="2">
    <source>
        <dbReference type="ARBA" id="ARBA00001966"/>
    </source>
</evidence>
<dbReference type="InterPro" id="IPR011712">
    <property type="entry name" value="Sig_transdc_His_kin_sub3_dim/P"/>
</dbReference>
<evidence type="ECO:0000256" key="10">
    <source>
        <dbReference type="ARBA" id="ARBA00022777"/>
    </source>
</evidence>
<keyword evidence="8" id="KW-0808">Transferase</keyword>
<name>A0ABR8YZE1_9MICO</name>
<keyword evidence="17" id="KW-0812">Transmembrane</keyword>
<evidence type="ECO:0000256" key="4">
    <source>
        <dbReference type="ARBA" id="ARBA00012438"/>
    </source>
</evidence>
<dbReference type="EC" id="2.7.13.3" evidence="4"/>
<dbReference type="Pfam" id="PF07730">
    <property type="entry name" value="HisKA_3"/>
    <property type="match status" value="1"/>
</dbReference>
<feature type="transmembrane region" description="Helical" evidence="17">
    <location>
        <begin position="51"/>
        <end position="75"/>
    </location>
</feature>
<keyword evidence="6" id="KW-0004">4Fe-4S</keyword>
<feature type="transmembrane region" description="Helical" evidence="17">
    <location>
        <begin position="20"/>
        <end position="39"/>
    </location>
</feature>
<comment type="cofactor">
    <cofactor evidence="2">
        <name>[4Fe-4S] cluster</name>
        <dbReference type="ChEBI" id="CHEBI:49883"/>
    </cofactor>
</comment>
<evidence type="ECO:0000256" key="6">
    <source>
        <dbReference type="ARBA" id="ARBA00022485"/>
    </source>
</evidence>
<organism evidence="19 20">
    <name type="scientific">Oceanitalea stevensii</name>
    <dbReference type="NCBI Taxonomy" id="2763072"/>
    <lineage>
        <taxon>Bacteria</taxon>
        <taxon>Bacillati</taxon>
        <taxon>Actinomycetota</taxon>
        <taxon>Actinomycetes</taxon>
        <taxon>Micrococcales</taxon>
        <taxon>Bogoriellaceae</taxon>
        <taxon>Georgenia</taxon>
    </lineage>
</organism>
<keyword evidence="9" id="KW-0479">Metal-binding</keyword>
<keyword evidence="10 19" id="KW-0418">Kinase</keyword>
<evidence type="ECO:0000256" key="5">
    <source>
        <dbReference type="ARBA" id="ARBA00017322"/>
    </source>
</evidence>
<reference evidence="19 20" key="1">
    <citation type="submission" date="2020-08" db="EMBL/GenBank/DDBJ databases">
        <title>A Genomic Blueprint of the Chicken Gut Microbiome.</title>
        <authorList>
            <person name="Gilroy R."/>
            <person name="Ravi A."/>
            <person name="Getino M."/>
            <person name="Pursley I."/>
            <person name="Horton D.L."/>
            <person name="Alikhan N.-F."/>
            <person name="Baker D."/>
            <person name="Gharbi K."/>
            <person name="Hall N."/>
            <person name="Watson M."/>
            <person name="Adriaenssens E.M."/>
            <person name="Foster-Nyarko E."/>
            <person name="Jarju S."/>
            <person name="Secka A."/>
            <person name="Antonio M."/>
            <person name="Oren A."/>
            <person name="Chaudhuri R."/>
            <person name="La Ragione R.M."/>
            <person name="Hildebrand F."/>
            <person name="Pallen M.J."/>
        </authorList>
    </citation>
    <scope>NUCLEOTIDE SEQUENCE [LARGE SCALE GENOMIC DNA]</scope>
    <source>
        <strain evidence="19 20">Sa1BUA1</strain>
    </source>
</reference>
<dbReference type="InterPro" id="IPR004358">
    <property type="entry name" value="Sig_transdc_His_kin-like_C"/>
</dbReference>
<comment type="caution">
    <text evidence="19">The sequence shown here is derived from an EMBL/GenBank/DDBJ whole genome shotgun (WGS) entry which is preliminary data.</text>
</comment>
<dbReference type="InterPro" id="IPR005467">
    <property type="entry name" value="His_kinase_dom"/>
</dbReference>
<evidence type="ECO:0000313" key="20">
    <source>
        <dbReference type="Proteomes" id="UP000661894"/>
    </source>
</evidence>
<dbReference type="PANTHER" id="PTHR24421:SF62">
    <property type="entry name" value="SENSORY TRANSDUCTION HISTIDINE KINASE"/>
    <property type="match status" value="1"/>
</dbReference>
<evidence type="ECO:0000256" key="13">
    <source>
        <dbReference type="ARBA" id="ARBA00023014"/>
    </source>
</evidence>
<dbReference type="PRINTS" id="PR00344">
    <property type="entry name" value="BCTRLSENSOR"/>
</dbReference>
<protein>
    <recommendedName>
        <fullName evidence="5">Oxygen sensor histidine kinase NreB</fullName>
        <ecNumber evidence="4">2.7.13.3</ecNumber>
    </recommendedName>
    <alternativeName>
        <fullName evidence="15">Nitrogen regulation protein B</fullName>
    </alternativeName>
</protein>
<keyword evidence="7" id="KW-0963">Cytoplasm</keyword>
<proteinExistence type="predicted"/>